<evidence type="ECO:0000313" key="2">
    <source>
        <dbReference type="EMBL" id="KAL3383539.1"/>
    </source>
</evidence>
<feature type="region of interest" description="Disordered" evidence="1">
    <location>
        <begin position="795"/>
        <end position="820"/>
    </location>
</feature>
<reference evidence="2 3" key="1">
    <citation type="journal article" date="2024" name="bioRxiv">
        <title>A reference genome for Trichogramma kaykai: A tiny desert-dwelling parasitoid wasp with competing sex-ratio distorters.</title>
        <authorList>
            <person name="Culotta J."/>
            <person name="Lindsey A.R."/>
        </authorList>
    </citation>
    <scope>NUCLEOTIDE SEQUENCE [LARGE SCALE GENOMIC DNA]</scope>
    <source>
        <strain evidence="2 3">KSX58</strain>
    </source>
</reference>
<accession>A0ABD2VS04</accession>
<feature type="region of interest" description="Disordered" evidence="1">
    <location>
        <begin position="660"/>
        <end position="697"/>
    </location>
</feature>
<sequence>MTNNYSVRFIIIGILIFNFAKRLHGLPFKEVVESNKTKVQQDKKNTSGKIIKNLEYIIPYTNIEISGINEDFQAQSLSKVREFLTQQISKMKRSPKSAGIYLKNDGTLISRDYYPQYIMSDDSEEKNQKEFIDSTEIQFECICDDDSTECQKCIQFENEKRLKTLNSRNLNLHNSAPGTKNKINLRQSRTQPMKINIPFTKNIMMKGNNNKGTDSQKYLFQPNEETVLQSHENDFSSINSPSHSYDKFKENIPLANYKNSKVHDNIKLIAPNKLSKHKVYENPTFRTNQGSKPVNPRSTITGSASQVNSEEDEDQFDLQAFICSIINCLAYGNKFNSNSKLNKNAAVDKKIPIKKPATSIDCSTTTKAPTIDAAEQPKSGLISPEKNKTNYKSRYLVDIKPLTLDDIEKYNLSESEIKPEQPTKTVNNSNAELQNQNNNTSSNETIQNEGERLNKIIAENTIKKIINNLVPGKAQDLLVNYANEENLPEIVNTTEELLPEIKNVPVLKNLFAVPEVENMILDAANGLIGQLLDRPVTNEMQNLIKNTLHDIVESIPFRTDVESPQRKKFKKSVWNDEVDGFHGNSTDENTPPREVFDMLTEILNKSELGVSSVAQPIAQNLIVKATKYALDKKRGVIDESTIIQAYNLLVKPKYQLNSQFKNDPNDFSPNSSYVGAPKPLDQKITQPKNPSNPDNVQTNWPESIFSDNNEDDKTIPLTPIKENVLTQNGSSYTVEKALQNEYQEYDEDKKKALVERIKLLTKDQVTAPTDKNSTTDIGFNEQLKKDILDRFEEQHPLDNDSTDPKKQPNLTAKEGPDINQEKKTSILNKLKKINPQTVEDKVPGINDVLKKAIVKNLDELLNVTTIKPETQNSGNRSEIDFENSKIVAPTEMEIIPAASMNEPIKYYSNEGVLANYQKLHPPADVPVKQSIDKDFAGESSQLSRMTVDPESELDEIKTDSLEIDRKNISARAKLPSYMGKLVPVDKNKSLKIAQGSKLEFIGDGVRLPLTVRHMSDGTFTLILNDDLINADTNIDVSLKLKRQINSIAPVNTTRRPHERLKNRKKRAYTEADWERSQEEIKDSSIEEIQSNQIPKPDVDFVIRKMKKLLQSLLSMTKKSSARAEPIIKLEKYRSNDRKDYYRSVNSNDDTIVIVKSPSFPIKVAYDKPKVNLFQKLREKRRQVNHVPSQRFIKPTLSYQLSNPFKLFNSIEKWKHPNGYTKDNYMYQKIAKDDPIVGTKTEVVQDVLQLVKNLAINVPKKINHSTT</sequence>
<protein>
    <submittedName>
        <fullName evidence="2">Uncharacterized protein</fullName>
    </submittedName>
</protein>
<gene>
    <name evidence="2" type="ORF">TKK_020593</name>
</gene>
<feature type="compositionally biased region" description="Basic and acidic residues" evidence="1">
    <location>
        <begin position="795"/>
        <end position="806"/>
    </location>
</feature>
<feature type="region of interest" description="Disordered" evidence="1">
    <location>
        <begin position="284"/>
        <end position="306"/>
    </location>
</feature>
<evidence type="ECO:0000256" key="1">
    <source>
        <dbReference type="SAM" id="MobiDB-lite"/>
    </source>
</evidence>
<proteinExistence type="predicted"/>
<keyword evidence="3" id="KW-1185">Reference proteome</keyword>
<feature type="region of interest" description="Disordered" evidence="1">
    <location>
        <begin position="413"/>
        <end position="446"/>
    </location>
</feature>
<feature type="compositionally biased region" description="Polar residues" evidence="1">
    <location>
        <begin position="660"/>
        <end position="673"/>
    </location>
</feature>
<dbReference type="Proteomes" id="UP001627154">
    <property type="component" value="Unassembled WGS sequence"/>
</dbReference>
<name>A0ABD2VS04_9HYME</name>
<organism evidence="2 3">
    <name type="scientific">Trichogramma kaykai</name>
    <dbReference type="NCBI Taxonomy" id="54128"/>
    <lineage>
        <taxon>Eukaryota</taxon>
        <taxon>Metazoa</taxon>
        <taxon>Ecdysozoa</taxon>
        <taxon>Arthropoda</taxon>
        <taxon>Hexapoda</taxon>
        <taxon>Insecta</taxon>
        <taxon>Pterygota</taxon>
        <taxon>Neoptera</taxon>
        <taxon>Endopterygota</taxon>
        <taxon>Hymenoptera</taxon>
        <taxon>Apocrita</taxon>
        <taxon>Proctotrupomorpha</taxon>
        <taxon>Chalcidoidea</taxon>
        <taxon>Trichogrammatidae</taxon>
        <taxon>Trichogramma</taxon>
    </lineage>
</organism>
<dbReference type="AlphaFoldDB" id="A0ABD2VS04"/>
<evidence type="ECO:0000313" key="3">
    <source>
        <dbReference type="Proteomes" id="UP001627154"/>
    </source>
</evidence>
<feature type="compositionally biased region" description="Low complexity" evidence="1">
    <location>
        <begin position="427"/>
        <end position="446"/>
    </location>
</feature>
<feature type="compositionally biased region" description="Polar residues" evidence="1">
    <location>
        <begin position="683"/>
        <end position="697"/>
    </location>
</feature>
<dbReference type="EMBL" id="JBJJXI010000192">
    <property type="protein sequence ID" value="KAL3383539.1"/>
    <property type="molecule type" value="Genomic_DNA"/>
</dbReference>
<comment type="caution">
    <text evidence="2">The sequence shown here is derived from an EMBL/GenBank/DDBJ whole genome shotgun (WGS) entry which is preliminary data.</text>
</comment>